<dbReference type="EMBL" id="JAEUXJ010000011">
    <property type="protein sequence ID" value="MBL6457921.1"/>
    <property type="molecule type" value="Genomic_DNA"/>
</dbReference>
<dbReference type="Proteomes" id="UP000606490">
    <property type="component" value="Unassembled WGS sequence"/>
</dbReference>
<feature type="transmembrane region" description="Helical" evidence="1">
    <location>
        <begin position="148"/>
        <end position="170"/>
    </location>
</feature>
<feature type="transmembrane region" description="Helical" evidence="1">
    <location>
        <begin position="313"/>
        <end position="330"/>
    </location>
</feature>
<protein>
    <recommendedName>
        <fullName evidence="4">Glycosyltransferase RgtA/B/C/D-like domain-containing protein</fullName>
    </recommendedName>
</protein>
<keyword evidence="1" id="KW-0472">Membrane</keyword>
<feature type="transmembrane region" description="Helical" evidence="1">
    <location>
        <begin position="342"/>
        <end position="363"/>
    </location>
</feature>
<dbReference type="RefSeq" id="WP_202827666.1">
    <property type="nucleotide sequence ID" value="NZ_JAEUXJ010000011.1"/>
</dbReference>
<organism evidence="2 3">
    <name type="scientific">Belnapia mucosa</name>
    <dbReference type="NCBI Taxonomy" id="2804532"/>
    <lineage>
        <taxon>Bacteria</taxon>
        <taxon>Pseudomonadati</taxon>
        <taxon>Pseudomonadota</taxon>
        <taxon>Alphaproteobacteria</taxon>
        <taxon>Acetobacterales</taxon>
        <taxon>Roseomonadaceae</taxon>
        <taxon>Belnapia</taxon>
    </lineage>
</organism>
<feature type="transmembrane region" description="Helical" evidence="1">
    <location>
        <begin position="201"/>
        <end position="221"/>
    </location>
</feature>
<comment type="caution">
    <text evidence="2">The sequence shown here is derived from an EMBL/GenBank/DDBJ whole genome shotgun (WGS) entry which is preliminary data.</text>
</comment>
<feature type="transmembrane region" description="Helical" evidence="1">
    <location>
        <begin position="177"/>
        <end position="195"/>
    </location>
</feature>
<accession>A0ABS1V8C8</accession>
<keyword evidence="3" id="KW-1185">Reference proteome</keyword>
<feature type="transmembrane region" description="Helical" evidence="1">
    <location>
        <begin position="123"/>
        <end position="142"/>
    </location>
</feature>
<name>A0ABS1V8C8_9PROT</name>
<sequence length="543" mass="59306">MRRSLAIGLACLLAVAFFFRQQIGNGFTLLLGDRHDAVIALAIMEHWPNLLRGFSAWDRTDYFFPVPGTLGYNDGYLLFGLLQAGFRAAGADPFLGGELVNAATRVIGFLGTYALGRRMFGLGWGWALLGAALFTISNNLFIRGNHAQLFSIGFVPVLALLAHGTVRALLEGRRGALLRWGAGFAVGFAACLLTGFYMAWYFAWCGGVMLLAWLLVAGPVARRRLWAAMRAEAWPLLGLALLAALLELPFLLLYLPKAAETGMHPWSDVLLHVPSPLDIIHVGEANYLWGWLVRGLNAAFRPGFPFWSERMTGMPPLLLLAFAGSLVWLWRGAGAVPPGRVALLRALALAVVVTWALCLQADGVTGWSLVYRFVPGAKAARVVARYQIFLTLPVLLLAMALLSAEARRLPRLAMAALCALLLAEQANGYAPLFLDRPLEAGRLAAVPPAPPECRALYVSAARTESRFGEEIANPYNHNTEAMLVAAVRHVPTINGISTFNPPFWPSAIPEDPDYLPQVRAYAAHWGVTGLCALDLRRFTWERP</sequence>
<gene>
    <name evidence="2" type="ORF">JMJ55_21525</name>
</gene>
<feature type="transmembrane region" description="Helical" evidence="1">
    <location>
        <begin position="383"/>
        <end position="404"/>
    </location>
</feature>
<feature type="transmembrane region" description="Helical" evidence="1">
    <location>
        <begin position="233"/>
        <end position="255"/>
    </location>
</feature>
<keyword evidence="1" id="KW-1133">Transmembrane helix</keyword>
<evidence type="ECO:0000313" key="3">
    <source>
        <dbReference type="Proteomes" id="UP000606490"/>
    </source>
</evidence>
<evidence type="ECO:0008006" key="4">
    <source>
        <dbReference type="Google" id="ProtNLM"/>
    </source>
</evidence>
<reference evidence="2 3" key="1">
    <citation type="submission" date="2021-01" db="EMBL/GenBank/DDBJ databases">
        <title>Belnapia mucosa sp. nov. and Belnapia arida sp. nov., isolated from the Tabernas Desert (Almeria, Spain).</title>
        <authorList>
            <person name="Molina-Menor E."/>
            <person name="Vidal-Verdu A."/>
            <person name="Calonge A."/>
            <person name="Satari L."/>
            <person name="Pereto Magraner J."/>
            <person name="Porcar Miralles M."/>
        </authorList>
    </citation>
    <scope>NUCLEOTIDE SEQUENCE [LARGE SCALE GENOMIC DNA]</scope>
    <source>
        <strain evidence="2 3">T6</strain>
    </source>
</reference>
<proteinExistence type="predicted"/>
<evidence type="ECO:0000256" key="1">
    <source>
        <dbReference type="SAM" id="Phobius"/>
    </source>
</evidence>
<evidence type="ECO:0000313" key="2">
    <source>
        <dbReference type="EMBL" id="MBL6457921.1"/>
    </source>
</evidence>
<keyword evidence="1" id="KW-0812">Transmembrane</keyword>